<reference evidence="1 2" key="2">
    <citation type="journal article" date="2022" name="Mol. Ecol. Resour.">
        <title>The genomes of chicory, endive, great burdock and yacon provide insights into Asteraceae paleo-polyploidization history and plant inulin production.</title>
        <authorList>
            <person name="Fan W."/>
            <person name="Wang S."/>
            <person name="Wang H."/>
            <person name="Wang A."/>
            <person name="Jiang F."/>
            <person name="Liu H."/>
            <person name="Zhao H."/>
            <person name="Xu D."/>
            <person name="Zhang Y."/>
        </authorList>
    </citation>
    <scope>NUCLEOTIDE SEQUENCE [LARGE SCALE GENOMIC DNA]</scope>
    <source>
        <strain evidence="2">cv. Niubang</strain>
    </source>
</reference>
<dbReference type="EMBL" id="CM042058">
    <property type="protein sequence ID" value="KAI3684698.1"/>
    <property type="molecule type" value="Genomic_DNA"/>
</dbReference>
<evidence type="ECO:0000313" key="1">
    <source>
        <dbReference type="EMBL" id="KAI3684698.1"/>
    </source>
</evidence>
<sequence>MNLDGKLVVAHAQARVHFFGLTSGSLAFFAITWNHPYLWQVSNRFKWQIWGRIREFKVQVVGHLDMI</sequence>
<accession>A0ACB8YHD7</accession>
<protein>
    <submittedName>
        <fullName evidence="1">Uncharacterized protein</fullName>
    </submittedName>
</protein>
<name>A0ACB8YHD7_ARCLA</name>
<proteinExistence type="predicted"/>
<evidence type="ECO:0000313" key="2">
    <source>
        <dbReference type="Proteomes" id="UP001055879"/>
    </source>
</evidence>
<keyword evidence="2" id="KW-1185">Reference proteome</keyword>
<dbReference type="Proteomes" id="UP001055879">
    <property type="component" value="Linkage Group LG12"/>
</dbReference>
<comment type="caution">
    <text evidence="1">The sequence shown here is derived from an EMBL/GenBank/DDBJ whole genome shotgun (WGS) entry which is preliminary data.</text>
</comment>
<gene>
    <name evidence="1" type="ORF">L6452_33923</name>
</gene>
<reference evidence="2" key="1">
    <citation type="journal article" date="2022" name="Mol. Ecol. Resour.">
        <title>The genomes of chicory, endive, great burdock and yacon provide insights into Asteraceae palaeo-polyploidization history and plant inulin production.</title>
        <authorList>
            <person name="Fan W."/>
            <person name="Wang S."/>
            <person name="Wang H."/>
            <person name="Wang A."/>
            <person name="Jiang F."/>
            <person name="Liu H."/>
            <person name="Zhao H."/>
            <person name="Xu D."/>
            <person name="Zhang Y."/>
        </authorList>
    </citation>
    <scope>NUCLEOTIDE SEQUENCE [LARGE SCALE GENOMIC DNA]</scope>
    <source>
        <strain evidence="2">cv. Niubang</strain>
    </source>
</reference>
<organism evidence="1 2">
    <name type="scientific">Arctium lappa</name>
    <name type="common">Greater burdock</name>
    <name type="synonym">Lappa major</name>
    <dbReference type="NCBI Taxonomy" id="4217"/>
    <lineage>
        <taxon>Eukaryota</taxon>
        <taxon>Viridiplantae</taxon>
        <taxon>Streptophyta</taxon>
        <taxon>Embryophyta</taxon>
        <taxon>Tracheophyta</taxon>
        <taxon>Spermatophyta</taxon>
        <taxon>Magnoliopsida</taxon>
        <taxon>eudicotyledons</taxon>
        <taxon>Gunneridae</taxon>
        <taxon>Pentapetalae</taxon>
        <taxon>asterids</taxon>
        <taxon>campanulids</taxon>
        <taxon>Asterales</taxon>
        <taxon>Asteraceae</taxon>
        <taxon>Carduoideae</taxon>
        <taxon>Cardueae</taxon>
        <taxon>Arctiinae</taxon>
        <taxon>Arctium</taxon>
    </lineage>
</organism>